<accession>A0AAE0Z765</accession>
<organism evidence="1 2">
    <name type="scientific">Elysia crispata</name>
    <name type="common">lettuce slug</name>
    <dbReference type="NCBI Taxonomy" id="231223"/>
    <lineage>
        <taxon>Eukaryota</taxon>
        <taxon>Metazoa</taxon>
        <taxon>Spiralia</taxon>
        <taxon>Lophotrochozoa</taxon>
        <taxon>Mollusca</taxon>
        <taxon>Gastropoda</taxon>
        <taxon>Heterobranchia</taxon>
        <taxon>Euthyneura</taxon>
        <taxon>Panpulmonata</taxon>
        <taxon>Sacoglossa</taxon>
        <taxon>Placobranchoidea</taxon>
        <taxon>Plakobranchidae</taxon>
        <taxon>Elysia</taxon>
    </lineage>
</organism>
<proteinExistence type="predicted"/>
<sequence>MGGPYRRGRVLVGGGEFQRPKKMKVQAAQRSPLMSGGAIVKFPLMMGMSHLRQPPDSPWLVLGCNANCTTDYRLRIRRNKNRTLCEPED</sequence>
<keyword evidence="2" id="KW-1185">Reference proteome</keyword>
<dbReference type="Proteomes" id="UP001283361">
    <property type="component" value="Unassembled WGS sequence"/>
</dbReference>
<gene>
    <name evidence="1" type="ORF">RRG08_021139</name>
</gene>
<evidence type="ECO:0000313" key="1">
    <source>
        <dbReference type="EMBL" id="KAK3763316.1"/>
    </source>
</evidence>
<dbReference type="AlphaFoldDB" id="A0AAE0Z765"/>
<comment type="caution">
    <text evidence="1">The sequence shown here is derived from an EMBL/GenBank/DDBJ whole genome shotgun (WGS) entry which is preliminary data.</text>
</comment>
<evidence type="ECO:0000313" key="2">
    <source>
        <dbReference type="Proteomes" id="UP001283361"/>
    </source>
</evidence>
<protein>
    <submittedName>
        <fullName evidence="1">Uncharacterized protein</fullName>
    </submittedName>
</protein>
<name>A0AAE0Z765_9GAST</name>
<reference evidence="1" key="1">
    <citation type="journal article" date="2023" name="G3 (Bethesda)">
        <title>A reference genome for the long-term kleptoplast-retaining sea slug Elysia crispata morphotype clarki.</title>
        <authorList>
            <person name="Eastman K.E."/>
            <person name="Pendleton A.L."/>
            <person name="Shaikh M.A."/>
            <person name="Suttiyut T."/>
            <person name="Ogas R."/>
            <person name="Tomko P."/>
            <person name="Gavelis G."/>
            <person name="Widhalm J.R."/>
            <person name="Wisecaver J.H."/>
        </authorList>
    </citation>
    <scope>NUCLEOTIDE SEQUENCE</scope>
    <source>
        <strain evidence="1">ECLA1</strain>
    </source>
</reference>
<dbReference type="EMBL" id="JAWDGP010004573">
    <property type="protein sequence ID" value="KAK3763316.1"/>
    <property type="molecule type" value="Genomic_DNA"/>
</dbReference>